<evidence type="ECO:0008006" key="3">
    <source>
        <dbReference type="Google" id="ProtNLM"/>
    </source>
</evidence>
<name>A0A174DDU2_9CLOT</name>
<dbReference type="Proteomes" id="UP000092714">
    <property type="component" value="Unassembled WGS sequence"/>
</dbReference>
<evidence type="ECO:0000313" key="1">
    <source>
        <dbReference type="EMBL" id="OBY11362.1"/>
    </source>
</evidence>
<protein>
    <recommendedName>
        <fullName evidence="3">DUF4489 domain-containing protein</fullName>
    </recommendedName>
</protein>
<dbReference type="AlphaFoldDB" id="A0A174DDU2"/>
<dbReference type="eggNOG" id="ENOG50338J9">
    <property type="taxonomic scope" value="Bacteria"/>
</dbReference>
<dbReference type="Pfam" id="PF14879">
    <property type="entry name" value="DUF4489"/>
    <property type="match status" value="1"/>
</dbReference>
<dbReference type="RefSeq" id="WP_027097827.1">
    <property type="nucleotide sequence ID" value="NZ_CABHIH010000001.1"/>
</dbReference>
<evidence type="ECO:0000313" key="2">
    <source>
        <dbReference type="Proteomes" id="UP000092714"/>
    </source>
</evidence>
<keyword evidence="2" id="KW-1185">Reference proteome</keyword>
<dbReference type="GeneID" id="42775659"/>
<proteinExistence type="predicted"/>
<dbReference type="OrthoDB" id="1912442at2"/>
<dbReference type="InterPro" id="IPR027972">
    <property type="entry name" value="DUF4489"/>
</dbReference>
<accession>A0A174DDU2</accession>
<sequence length="172" mass="17664">MITNCQNRSNTALAVTDSDSRKSCAAPEPGKAILSCGAGAVGPLPILDLAGASIINPYSLASVTIDTRAMKCPCVLINFTGLINIPIGVLPNITFRLVRTIDGCTQAVGGSYNYSDAIDALHSESFAFQFCDCGQCCGCATYSVEISNATLAQAGTTISGNISALAVEKACS</sequence>
<reference evidence="1 2" key="1">
    <citation type="submission" date="2016-06" db="EMBL/GenBank/DDBJ databases">
        <authorList>
            <person name="Kjaerup R.B."/>
            <person name="Dalgaard T.S."/>
            <person name="Juul-Madsen H.R."/>
        </authorList>
    </citation>
    <scope>NUCLEOTIDE SEQUENCE [LARGE SCALE GENOMIC DNA]</scope>
    <source>
        <strain evidence="1 2">373-A1</strain>
    </source>
</reference>
<dbReference type="EMBL" id="MAPZ01000014">
    <property type="protein sequence ID" value="OBY11362.1"/>
    <property type="molecule type" value="Genomic_DNA"/>
</dbReference>
<organism evidence="1 2">
    <name type="scientific">Clostridium paraputrificum</name>
    <dbReference type="NCBI Taxonomy" id="29363"/>
    <lineage>
        <taxon>Bacteria</taxon>
        <taxon>Bacillati</taxon>
        <taxon>Bacillota</taxon>
        <taxon>Clostridia</taxon>
        <taxon>Eubacteriales</taxon>
        <taxon>Clostridiaceae</taxon>
        <taxon>Clostridium</taxon>
    </lineage>
</organism>
<gene>
    <name evidence="1" type="ORF">CP373A1_05255</name>
</gene>
<comment type="caution">
    <text evidence="1">The sequence shown here is derived from an EMBL/GenBank/DDBJ whole genome shotgun (WGS) entry which is preliminary data.</text>
</comment>